<gene>
    <name evidence="3" type="ORF">QBC33DRAFT_21473</name>
</gene>
<feature type="compositionally biased region" description="Polar residues" evidence="1">
    <location>
        <begin position="151"/>
        <end position="162"/>
    </location>
</feature>
<dbReference type="FunFam" id="1.25.40.90:FF:000016">
    <property type="entry name" value="mRNA cleavage factor complex component Pcf11"/>
    <property type="match status" value="1"/>
</dbReference>
<feature type="compositionally biased region" description="Low complexity" evidence="1">
    <location>
        <begin position="405"/>
        <end position="416"/>
    </location>
</feature>
<dbReference type="Pfam" id="PF04818">
    <property type="entry name" value="CID"/>
    <property type="match status" value="1"/>
</dbReference>
<dbReference type="SUPFAM" id="SSF48464">
    <property type="entry name" value="ENTH/VHS domain"/>
    <property type="match status" value="1"/>
</dbReference>
<protein>
    <recommendedName>
        <fullName evidence="2">CID domain-containing protein</fullName>
    </recommendedName>
</protein>
<dbReference type="GO" id="GO:0031124">
    <property type="term" value="P:mRNA 3'-end processing"/>
    <property type="evidence" value="ECO:0007669"/>
    <property type="project" value="InterPro"/>
</dbReference>
<dbReference type="GO" id="GO:0003729">
    <property type="term" value="F:mRNA binding"/>
    <property type="evidence" value="ECO:0007669"/>
    <property type="project" value="InterPro"/>
</dbReference>
<dbReference type="EMBL" id="MU838997">
    <property type="protein sequence ID" value="KAK1772633.1"/>
    <property type="molecule type" value="Genomic_DNA"/>
</dbReference>
<dbReference type="Pfam" id="PF11526">
    <property type="entry name" value="Pfc11_Clp1_ID"/>
    <property type="match status" value="1"/>
</dbReference>
<feature type="region of interest" description="Disordered" evidence="1">
    <location>
        <begin position="151"/>
        <end position="257"/>
    </location>
</feature>
<organism evidence="3 4">
    <name type="scientific">Phialemonium atrogriseum</name>
    <dbReference type="NCBI Taxonomy" id="1093897"/>
    <lineage>
        <taxon>Eukaryota</taxon>
        <taxon>Fungi</taxon>
        <taxon>Dikarya</taxon>
        <taxon>Ascomycota</taxon>
        <taxon>Pezizomycotina</taxon>
        <taxon>Sordariomycetes</taxon>
        <taxon>Sordariomycetidae</taxon>
        <taxon>Cephalothecales</taxon>
        <taxon>Cephalothecaceae</taxon>
        <taxon>Phialemonium</taxon>
    </lineage>
</organism>
<proteinExistence type="predicted"/>
<dbReference type="AlphaFoldDB" id="A0AAJ0FRU5"/>
<dbReference type="InterPro" id="IPR006569">
    <property type="entry name" value="CID_dom"/>
</dbReference>
<feature type="region of interest" description="Disordered" evidence="1">
    <location>
        <begin position="647"/>
        <end position="671"/>
    </location>
</feature>
<comment type="caution">
    <text evidence="3">The sequence shown here is derived from an EMBL/GenBank/DDBJ whole genome shotgun (WGS) entry which is preliminary data.</text>
</comment>
<dbReference type="InterPro" id="IPR047415">
    <property type="entry name" value="Pcf11_CID"/>
</dbReference>
<dbReference type="PANTHER" id="PTHR15921:SF3">
    <property type="entry name" value="PRE-MRNA CLEAVAGE COMPLEX 2 PROTEIN PCF11"/>
    <property type="match status" value="1"/>
</dbReference>
<dbReference type="RefSeq" id="XP_060288846.1">
    <property type="nucleotide sequence ID" value="XM_060422705.1"/>
</dbReference>
<keyword evidence="4" id="KW-1185">Reference proteome</keyword>
<evidence type="ECO:0000256" key="1">
    <source>
        <dbReference type="SAM" id="MobiDB-lite"/>
    </source>
</evidence>
<dbReference type="InterPro" id="IPR045154">
    <property type="entry name" value="PCF11-like"/>
</dbReference>
<evidence type="ECO:0000259" key="2">
    <source>
        <dbReference type="PROSITE" id="PS51391"/>
    </source>
</evidence>
<dbReference type="InterPro" id="IPR008942">
    <property type="entry name" value="ENTH_VHS"/>
</dbReference>
<dbReference type="InterPro" id="IPR054127">
    <property type="entry name" value="Pcf11_C"/>
</dbReference>
<feature type="region of interest" description="Disordered" evidence="1">
    <location>
        <begin position="374"/>
        <end position="416"/>
    </location>
</feature>
<feature type="region of interest" description="Disordered" evidence="1">
    <location>
        <begin position="429"/>
        <end position="479"/>
    </location>
</feature>
<reference evidence="3" key="1">
    <citation type="submission" date="2023-06" db="EMBL/GenBank/DDBJ databases">
        <title>Genome-scale phylogeny and comparative genomics of the fungal order Sordariales.</title>
        <authorList>
            <consortium name="Lawrence Berkeley National Laboratory"/>
            <person name="Hensen N."/>
            <person name="Bonometti L."/>
            <person name="Westerberg I."/>
            <person name="Brannstrom I.O."/>
            <person name="Guillou S."/>
            <person name="Cros-Aarteil S."/>
            <person name="Calhoun S."/>
            <person name="Haridas S."/>
            <person name="Kuo A."/>
            <person name="Mondo S."/>
            <person name="Pangilinan J."/>
            <person name="Riley R."/>
            <person name="Labutti K."/>
            <person name="Andreopoulos B."/>
            <person name="Lipzen A."/>
            <person name="Chen C."/>
            <person name="Yanf M."/>
            <person name="Daum C."/>
            <person name="Ng V."/>
            <person name="Clum A."/>
            <person name="Steindorff A."/>
            <person name="Ohm R."/>
            <person name="Martin F."/>
            <person name="Silar P."/>
            <person name="Natvig D."/>
            <person name="Lalanne C."/>
            <person name="Gautier V."/>
            <person name="Ament-Velasquez S.L."/>
            <person name="Kruys A."/>
            <person name="Hutchinson M.I."/>
            <person name="Powell A.J."/>
            <person name="Barry K."/>
            <person name="Miller A.N."/>
            <person name="Grigoriev I.V."/>
            <person name="Debuchy R."/>
            <person name="Gladieux P."/>
            <person name="Thoren M.H."/>
            <person name="Johannesson H."/>
        </authorList>
    </citation>
    <scope>NUCLEOTIDE SEQUENCE</scope>
    <source>
        <strain evidence="3">8032-3</strain>
    </source>
</reference>
<evidence type="ECO:0000313" key="4">
    <source>
        <dbReference type="Proteomes" id="UP001244011"/>
    </source>
</evidence>
<feature type="compositionally biased region" description="Low complexity" evidence="1">
    <location>
        <begin position="374"/>
        <end position="389"/>
    </location>
</feature>
<feature type="compositionally biased region" description="Polar residues" evidence="1">
    <location>
        <begin position="221"/>
        <end position="235"/>
    </location>
</feature>
<dbReference type="CDD" id="cd16982">
    <property type="entry name" value="CID_Pcf11"/>
    <property type="match status" value="1"/>
</dbReference>
<dbReference type="GO" id="GO:0005849">
    <property type="term" value="C:mRNA cleavage factor complex"/>
    <property type="evidence" value="ECO:0007669"/>
    <property type="project" value="InterPro"/>
</dbReference>
<dbReference type="GeneID" id="85305892"/>
<dbReference type="SMART" id="SM00582">
    <property type="entry name" value="RPR"/>
    <property type="match status" value="1"/>
</dbReference>
<feature type="region of interest" description="Disordered" evidence="1">
    <location>
        <begin position="570"/>
        <end position="589"/>
    </location>
</feature>
<dbReference type="Proteomes" id="UP001244011">
    <property type="component" value="Unassembled WGS sequence"/>
</dbReference>
<feature type="compositionally biased region" description="Low complexity" evidence="1">
    <location>
        <begin position="453"/>
        <end position="463"/>
    </location>
</feature>
<feature type="compositionally biased region" description="Gly residues" evidence="1">
    <location>
        <begin position="578"/>
        <end position="588"/>
    </location>
</feature>
<dbReference type="GO" id="GO:0005737">
    <property type="term" value="C:cytoplasm"/>
    <property type="evidence" value="ECO:0007669"/>
    <property type="project" value="TreeGrafter"/>
</dbReference>
<dbReference type="GO" id="GO:0006369">
    <property type="term" value="P:termination of RNA polymerase II transcription"/>
    <property type="evidence" value="ECO:0007669"/>
    <property type="project" value="InterPro"/>
</dbReference>
<feature type="compositionally biased region" description="Pro residues" evidence="1">
    <location>
        <begin position="433"/>
        <end position="452"/>
    </location>
</feature>
<dbReference type="InterPro" id="IPR021605">
    <property type="entry name" value="Pcf11_Clp1-ID"/>
</dbReference>
<dbReference type="GO" id="GO:0000993">
    <property type="term" value="F:RNA polymerase II complex binding"/>
    <property type="evidence" value="ECO:0007669"/>
    <property type="project" value="InterPro"/>
</dbReference>
<sequence length="671" mass="72627">MSYGENSAEVAEDYRHALEDLTMNSRYEITNLTVVARENTEHALAISEALQDHIKKVAPQRKLPALYVLDSIVKNVGTPYTLFFGRKLYQTFMDAYASVDNVTRRKMDEMLKTWKEPVPGSIDTRPVFPPDVVRPIENALIKARTTALQAQQESLRGQQQLLSRGRVAMPYRETPTPPDPRSGPQQAGPYGHPPFPGMNGTPLGNPAAIQQGYPIPPNNVPQPSRSTPQPVSSLVSAPPAYPQTSTPEVYGTPQPGISIDKLNDDIQQLIVATKAQFAQAPLEASIQTRLRALLDLQSLLQRSNLNQDQLVLIKTQVSELAVNIRVPNTQAPALTPTSIAPVAVAPPPPVSAPPAPVSLDSLFGQGALATLLAGAKKPATPQQFSTPQPTQTPPPATLGAAIRSPAQQPAKPAAAVPADPMALMAMLRQSGLLPPPPPGTSANAPPPPPPGSFPQGLSGLLSSAKGAPVRQPGDEHSGDIQLTASSLKQFRPHLIPLIYEDLGPPCTQCGRRFRTDEEGRRKKTAHMDWHFRVHQLIAEAEKRGQHRSWYVDDKEWVKSREAIDTEFVSAQADDDAGGAAGSGGGGAATKGPKLQYMAVPDDPQTNSVCPICQEKFEMKWLDEAQEWVWMDAVKVGPRVYHASCHSEATRDRENTPESVLGKRKAEVSPGY</sequence>
<accession>A0AAJ0FRU5</accession>
<feature type="domain" description="CID" evidence="2">
    <location>
        <begin position="6"/>
        <end position="144"/>
    </location>
</feature>
<dbReference type="PROSITE" id="PS51391">
    <property type="entry name" value="CID"/>
    <property type="match status" value="1"/>
</dbReference>
<dbReference type="Gene3D" id="1.25.40.90">
    <property type="match status" value="1"/>
</dbReference>
<dbReference type="PANTHER" id="PTHR15921">
    <property type="entry name" value="PRE-MRNA CLEAVAGE COMPLEX II"/>
    <property type="match status" value="1"/>
</dbReference>
<evidence type="ECO:0000313" key="3">
    <source>
        <dbReference type="EMBL" id="KAK1772633.1"/>
    </source>
</evidence>
<dbReference type="Pfam" id="PF21936">
    <property type="entry name" value="Pcf11_C"/>
    <property type="match status" value="1"/>
</dbReference>
<name>A0AAJ0FRU5_9PEZI</name>